<dbReference type="Proteomes" id="UP000006903">
    <property type="component" value="Chromosome"/>
</dbReference>
<dbReference type="Pfam" id="PF00535">
    <property type="entry name" value="Glycos_transf_2"/>
    <property type="match status" value="1"/>
</dbReference>
<sequence length="329" mass="37269">MVTFRSVERLGRDLFSRVLESSLSVPYRSLVLVDDSPTPETAEVVKSFAESRGKELVVLRSRLYGGATRHTRATARQTAVDAFLENFTEEWLMFLDDDFVLGSGYWAEASAHLADPSVGEVWGVNWDAHPERRVFIGLLHRARLTRTSYAGFLVEGFQRRGGTHDTLYRRQAVSGVLIPPELHVYEDAWLHHYVRCRGWESRVVYDSGLHYSPAGDLPLEEEKRSLLEAVRIAVKYGIAGDAHVLETLSSGGSTTRWILGWLGLARPVLGLPFQAVASYRQERSVPRAVARALRRQYLKAWIRYVVLREARRIRGRVPDVCEVVLSHAK</sequence>
<dbReference type="GO" id="GO:0016740">
    <property type="term" value="F:transferase activity"/>
    <property type="evidence" value="ECO:0007669"/>
    <property type="project" value="UniProtKB-KW"/>
</dbReference>
<evidence type="ECO:0000313" key="3">
    <source>
        <dbReference type="Proteomes" id="UP000006903"/>
    </source>
</evidence>
<reference evidence="2 3" key="1">
    <citation type="journal article" date="2009" name="J. Bacteriol.">
        <title>Complete genome sequence of the anaerobic, protein-degrading hyperthermophilic crenarchaeon Desulfurococcus kamchatkensis.</title>
        <authorList>
            <person name="Ravin N.V."/>
            <person name="Mardanov A.V."/>
            <person name="Beletsky A.V."/>
            <person name="Kublanov I.V."/>
            <person name="Kolganova T.V."/>
            <person name="Lebedinsky A.V."/>
            <person name="Chernyh N.A."/>
            <person name="Bonch-Osmolovskaya E.A."/>
            <person name="Skryabin K.G."/>
        </authorList>
    </citation>
    <scope>NUCLEOTIDE SEQUENCE [LARGE SCALE GENOMIC DNA]</scope>
    <source>
        <strain evidence="3">DSM 18924 / JCM 16383 / VKM B-2413 / 1221n</strain>
    </source>
</reference>
<organism evidence="2 3">
    <name type="scientific">Desulfurococcus amylolyticus (strain DSM 18924 / JCM 16383 / VKM B-2413 / 1221n)</name>
    <name type="common">Desulfurococcus kamchatkensis</name>
    <dbReference type="NCBI Taxonomy" id="490899"/>
    <lineage>
        <taxon>Archaea</taxon>
        <taxon>Thermoproteota</taxon>
        <taxon>Thermoprotei</taxon>
        <taxon>Desulfurococcales</taxon>
        <taxon>Desulfurococcaceae</taxon>
        <taxon>Desulfurococcus</taxon>
    </lineage>
</organism>
<dbReference type="KEGG" id="dka:DKAM_0312"/>
<proteinExistence type="predicted"/>
<dbReference type="CAZy" id="GT2">
    <property type="family name" value="Glycosyltransferase Family 2"/>
</dbReference>
<dbReference type="HOGENOM" id="CLU_914048_0_0_2"/>
<dbReference type="SUPFAM" id="SSF53448">
    <property type="entry name" value="Nucleotide-diphospho-sugar transferases"/>
    <property type="match status" value="1"/>
</dbReference>
<dbReference type="InterPro" id="IPR001173">
    <property type="entry name" value="Glyco_trans_2-like"/>
</dbReference>
<keyword evidence="2" id="KW-0808">Transferase</keyword>
<dbReference type="Gene3D" id="3.90.550.10">
    <property type="entry name" value="Spore Coat Polysaccharide Biosynthesis Protein SpsA, Chain A"/>
    <property type="match status" value="1"/>
</dbReference>
<dbReference type="eggNOG" id="arCOG01381">
    <property type="taxonomic scope" value="Archaea"/>
</dbReference>
<dbReference type="InterPro" id="IPR029044">
    <property type="entry name" value="Nucleotide-diphossugar_trans"/>
</dbReference>
<protein>
    <submittedName>
        <fullName evidence="2">Glycosyl transferase, family 2</fullName>
    </submittedName>
</protein>
<evidence type="ECO:0000313" key="2">
    <source>
        <dbReference type="EMBL" id="ACL10638.1"/>
    </source>
</evidence>
<dbReference type="AlphaFoldDB" id="B8D3F7"/>
<gene>
    <name evidence="2" type="ordered locus">DKAM_0312</name>
</gene>
<dbReference type="CDD" id="cd00761">
    <property type="entry name" value="Glyco_tranf_GTA_type"/>
    <property type="match status" value="1"/>
</dbReference>
<evidence type="ECO:0000259" key="1">
    <source>
        <dbReference type="Pfam" id="PF00535"/>
    </source>
</evidence>
<feature type="domain" description="Glycosyltransferase 2-like" evidence="1">
    <location>
        <begin position="29"/>
        <end position="119"/>
    </location>
</feature>
<dbReference type="STRING" id="490899.DKAM_0312"/>
<dbReference type="EMBL" id="CP001140">
    <property type="protein sequence ID" value="ACL10638.1"/>
    <property type="molecule type" value="Genomic_DNA"/>
</dbReference>
<accession>B8D3F7</accession>
<name>B8D3F7_DESA1</name>